<keyword evidence="1" id="KW-0812">Transmembrane</keyword>
<dbReference type="AlphaFoldDB" id="A0A6J6KJW6"/>
<reference evidence="3" key="1">
    <citation type="submission" date="2020-05" db="EMBL/GenBank/DDBJ databases">
        <authorList>
            <person name="Chiriac C."/>
            <person name="Salcher M."/>
            <person name="Ghai R."/>
            <person name="Kavagutti S V."/>
        </authorList>
    </citation>
    <scope>NUCLEOTIDE SEQUENCE</scope>
</reference>
<dbReference type="NCBIfam" id="TIGR00350">
    <property type="entry name" value="lytR_cpsA_psr"/>
    <property type="match status" value="1"/>
</dbReference>
<keyword evidence="1" id="KW-1133">Transmembrane helix</keyword>
<gene>
    <name evidence="3" type="ORF">UFOPK2166_00681</name>
</gene>
<accession>A0A6J6KJW6</accession>
<dbReference type="InterPro" id="IPR050922">
    <property type="entry name" value="LytR/CpsA/Psr_CW_biosynth"/>
</dbReference>
<proteinExistence type="predicted"/>
<organism evidence="3">
    <name type="scientific">freshwater metagenome</name>
    <dbReference type="NCBI Taxonomy" id="449393"/>
    <lineage>
        <taxon>unclassified sequences</taxon>
        <taxon>metagenomes</taxon>
        <taxon>ecological metagenomes</taxon>
    </lineage>
</organism>
<evidence type="ECO:0000313" key="3">
    <source>
        <dbReference type="EMBL" id="CAB4648703.1"/>
    </source>
</evidence>
<feature type="transmembrane region" description="Helical" evidence="1">
    <location>
        <begin position="39"/>
        <end position="62"/>
    </location>
</feature>
<name>A0A6J6KJW6_9ZZZZ</name>
<protein>
    <submittedName>
        <fullName evidence="3">Unannotated protein</fullName>
    </submittedName>
</protein>
<dbReference type="PANTHER" id="PTHR33392">
    <property type="entry name" value="POLYISOPRENYL-TEICHOIC ACID--PEPTIDOGLYCAN TEICHOIC ACID TRANSFERASE TAGU"/>
    <property type="match status" value="1"/>
</dbReference>
<dbReference type="Pfam" id="PF03816">
    <property type="entry name" value="LytR_cpsA_psr"/>
    <property type="match status" value="1"/>
</dbReference>
<dbReference type="InterPro" id="IPR004474">
    <property type="entry name" value="LytR_CpsA_psr"/>
</dbReference>
<dbReference type="PANTHER" id="PTHR33392:SF6">
    <property type="entry name" value="POLYISOPRENYL-TEICHOIC ACID--PEPTIDOGLYCAN TEICHOIC ACID TRANSFERASE TAGU"/>
    <property type="match status" value="1"/>
</dbReference>
<dbReference type="Gene3D" id="3.40.630.190">
    <property type="entry name" value="LCP protein"/>
    <property type="match status" value="1"/>
</dbReference>
<evidence type="ECO:0000256" key="1">
    <source>
        <dbReference type="SAM" id="Phobius"/>
    </source>
</evidence>
<dbReference type="EMBL" id="CAEZWB010000074">
    <property type="protein sequence ID" value="CAB4648703.1"/>
    <property type="molecule type" value="Genomic_DNA"/>
</dbReference>
<evidence type="ECO:0000259" key="2">
    <source>
        <dbReference type="Pfam" id="PF03816"/>
    </source>
</evidence>
<feature type="domain" description="Cell envelope-related transcriptional attenuator" evidence="2">
    <location>
        <begin position="136"/>
        <end position="294"/>
    </location>
</feature>
<sequence>MPNTLPPLHGWRRSPIPTDFRALRSVVVISKYKRPRTHYAVLALNIVVVVGLLVAGSGLMWAGQRLGARQVVTLDRNENATPVDGANIEPSDEWNLTEGDLEAKNFLLTGSDNGSCVDPDSPYAGAFGDRNSFGERSDTIMIIRVSPKDNQAAFLSFPRDLWVKIAGSTRSNRINTAFERKNPNRLVDTIYENFGITVDHYVNVDFCAFKEIVDAVGGVSVPFSYETRDKKTGLYVPSASCFTFTGDHALAYVRSRSGYSYFDPAKNEWIKDGTSDLGRISRQQDFIRRAMQRALDKGSSSPRVANELLNAALKNVITDDALSPITMLQLAQAMRNINTNKIPTYTIEALGQMIGDQAVLVPKIQNETMRQVLALFQGKAGFAATGVSYDEPTSSESITAMQTIIATVAVTNRAISSAPPTTIPVVAPEQNTLGIVPPNDPNCR</sequence>
<keyword evidence="1" id="KW-0472">Membrane</keyword>